<gene>
    <name evidence="2" type="ORF">Sipo8835_32925</name>
</gene>
<feature type="signal peptide" evidence="1">
    <location>
        <begin position="1"/>
        <end position="29"/>
    </location>
</feature>
<sequence>MNTGRRTAAVATIVGALALSVLNAPAAQAADTGIKVTDLVINNGKPIVVGTSKVVEPPISFFVTLPAGYSTADPSRYDTHPFLYRGTTAKKAAESAENYIGPGGYTCYELDSKRARCEGGLYIDPKPSRGDVDSNSDATKWKIAVALRLFKASGGLKAEEYETRSGSVLIKRAAKATANASPEPVAKGKKITVTGKLTRADWNTHKFGPYGGRTVTLQFRAKGTDSFKTVKKATTSSTGALKTTVTASTDGSWRWVYYGNSTTGAATSAADYVDVR</sequence>
<reference evidence="2 3" key="1">
    <citation type="submission" date="2019-03" db="EMBL/GenBank/DDBJ databases">
        <title>Comparative genomic analyses of the sweetpotato soil rot pathogen, Streptomyces ipomoeae.</title>
        <authorList>
            <person name="Ruschel Soares N."/>
            <person name="Badger J.H."/>
            <person name="Huguet-Tapia J.C."/>
            <person name="Clark C.A."/>
            <person name="Pettis G.S."/>
        </authorList>
    </citation>
    <scope>NUCLEOTIDE SEQUENCE [LARGE SCALE GENOMIC DNA]</scope>
    <source>
        <strain evidence="2 3">88-35</strain>
    </source>
</reference>
<dbReference type="Proteomes" id="UP000318720">
    <property type="component" value="Unassembled WGS sequence"/>
</dbReference>
<comment type="caution">
    <text evidence="2">The sequence shown here is derived from an EMBL/GenBank/DDBJ whole genome shotgun (WGS) entry which is preliminary data.</text>
</comment>
<evidence type="ECO:0000313" key="2">
    <source>
        <dbReference type="EMBL" id="TQE24569.1"/>
    </source>
</evidence>
<evidence type="ECO:0000313" key="3">
    <source>
        <dbReference type="Proteomes" id="UP000318720"/>
    </source>
</evidence>
<organism evidence="2 3">
    <name type="scientific">Streptomyces ipomoeae</name>
    <dbReference type="NCBI Taxonomy" id="103232"/>
    <lineage>
        <taxon>Bacteria</taxon>
        <taxon>Bacillati</taxon>
        <taxon>Actinomycetota</taxon>
        <taxon>Actinomycetes</taxon>
        <taxon>Kitasatosporales</taxon>
        <taxon>Streptomycetaceae</taxon>
        <taxon>Streptomyces</taxon>
    </lineage>
</organism>
<dbReference type="EMBL" id="SPAZ01000258">
    <property type="protein sequence ID" value="TQE24569.1"/>
    <property type="molecule type" value="Genomic_DNA"/>
</dbReference>
<evidence type="ECO:0000256" key="1">
    <source>
        <dbReference type="SAM" id="SignalP"/>
    </source>
</evidence>
<dbReference type="AlphaFoldDB" id="A0AAE8VXR5"/>
<protein>
    <recommendedName>
        <fullName evidence="4">Calcium-binding protein</fullName>
    </recommendedName>
</protein>
<evidence type="ECO:0008006" key="4">
    <source>
        <dbReference type="Google" id="ProtNLM"/>
    </source>
</evidence>
<keyword evidence="1" id="KW-0732">Signal</keyword>
<dbReference type="RefSeq" id="WP_048821313.1">
    <property type="nucleotide sequence ID" value="NZ_JARAVC010000037.1"/>
</dbReference>
<accession>A0AAE8VXR5</accession>
<name>A0AAE8VXR5_9ACTN</name>
<proteinExistence type="predicted"/>
<feature type="chain" id="PRO_5042070940" description="Calcium-binding protein" evidence="1">
    <location>
        <begin position="30"/>
        <end position="276"/>
    </location>
</feature>